<feature type="transmembrane region" description="Helical" evidence="2">
    <location>
        <begin position="531"/>
        <end position="549"/>
    </location>
</feature>
<keyword evidence="2" id="KW-0472">Membrane</keyword>
<feature type="region of interest" description="Disordered" evidence="1">
    <location>
        <begin position="807"/>
        <end position="840"/>
    </location>
</feature>
<dbReference type="Proteomes" id="UP000826271">
    <property type="component" value="Unassembled WGS sequence"/>
</dbReference>
<evidence type="ECO:0000256" key="2">
    <source>
        <dbReference type="SAM" id="Phobius"/>
    </source>
</evidence>
<feature type="transmembrane region" description="Helical" evidence="2">
    <location>
        <begin position="626"/>
        <end position="647"/>
    </location>
</feature>
<proteinExistence type="predicted"/>
<dbReference type="AlphaFoldDB" id="A0AAV6W2P8"/>
<sequence>MKFGGGFCCFDSTLLQFSWNFLDQFPFSSVSSVVAGVNLREKGGLRSHLAEDGERRQRLLLFPPNMLTNWRLCDLVLLFLEYVSLSRTRDRLERLLMKSFSYSLLLLEVFCFCPRAGEKLHVGLRKSGVYSMRAMRVEIKMCCNFEFSLFPEYSLPVASRDLQSYLSHLSLFLASDSGKFYILVDNRPWLKDLVSRPTHLWQLMVTKSRLSPFANTRGRKDRKMIGQLSELQGSSPSNTSRFGNVKKWFSLIEAVTLSRKRALLPVKKLRNSLIANSKLHRTLYGFIVFEVAWSDVRGINYLNELQTDTSLTIEAKFMRRWEFDSIAQAARCISSWFPGTLDEQSLLKDHLDAALGEVFHDAQESFPRTNEADIDDIMSDDVCVGDESPCSPSSSFSVYPVTMANRTNRLLTPPPCHGPYKRRKVIRSLYFNAEHGICSGEVESETVEILSPTSDTSECEETLEPTLYRDVLILFRFNDRDLPFKLKDIIMHDLRLLTLLEAGLPSWVIFLQSYPVFCHFYRPWMCPLARAFYVLISIVTVLIGFYDLYKNVPLLKATASSLFGPLFDWIETLEMISRIKYLGTMLFLHNFQKAIKWFLMVTRTTRSVLSFVIEPMAGPYAEFLDVFLPLWTVITQLIGSFFSVTWMVVESFFTMVGDLVEILLLPLWYILVVLWNVVTSVIYPIFWFLGEVLYAPFRLVLKFCSLVVFLCKFMYVFVGDLWVFASSVLNVTRDVETTVRRSSNEVSMWRSLWNDLFSQVFRALRSILNGFVVFFTACNRHRLSIYNYMKEFHHRLSCTARRARYEKNAQSGHTSEAQITPRDGKESRHRMKFRKTSRHH</sequence>
<feature type="transmembrane region" description="Helical" evidence="2">
    <location>
        <begin position="667"/>
        <end position="687"/>
    </location>
</feature>
<feature type="compositionally biased region" description="Polar residues" evidence="1">
    <location>
        <begin position="808"/>
        <end position="818"/>
    </location>
</feature>
<feature type="transmembrane region" description="Helical" evidence="2">
    <location>
        <begin position="699"/>
        <end position="718"/>
    </location>
</feature>
<dbReference type="PANTHER" id="PTHR34553:SF4">
    <property type="entry name" value="G1_S-SPECIFIC CYCLIN-E PROTEIN"/>
    <property type="match status" value="1"/>
</dbReference>
<dbReference type="EMBL" id="WHWC01000018">
    <property type="protein sequence ID" value="KAG8364558.1"/>
    <property type="molecule type" value="Genomic_DNA"/>
</dbReference>
<organism evidence="3 4">
    <name type="scientific">Buddleja alternifolia</name>
    <dbReference type="NCBI Taxonomy" id="168488"/>
    <lineage>
        <taxon>Eukaryota</taxon>
        <taxon>Viridiplantae</taxon>
        <taxon>Streptophyta</taxon>
        <taxon>Embryophyta</taxon>
        <taxon>Tracheophyta</taxon>
        <taxon>Spermatophyta</taxon>
        <taxon>Magnoliopsida</taxon>
        <taxon>eudicotyledons</taxon>
        <taxon>Gunneridae</taxon>
        <taxon>Pentapetalae</taxon>
        <taxon>asterids</taxon>
        <taxon>lamiids</taxon>
        <taxon>Lamiales</taxon>
        <taxon>Scrophulariaceae</taxon>
        <taxon>Buddlejeae</taxon>
        <taxon>Buddleja</taxon>
    </lineage>
</organism>
<dbReference type="PANTHER" id="PTHR34553">
    <property type="entry name" value="OS05G0597400 PROTEIN"/>
    <property type="match status" value="1"/>
</dbReference>
<keyword evidence="4" id="KW-1185">Reference proteome</keyword>
<reference evidence="3" key="1">
    <citation type="submission" date="2019-10" db="EMBL/GenBank/DDBJ databases">
        <authorList>
            <person name="Zhang R."/>
            <person name="Pan Y."/>
            <person name="Wang J."/>
            <person name="Ma R."/>
            <person name="Yu S."/>
        </authorList>
    </citation>
    <scope>NUCLEOTIDE SEQUENCE</scope>
    <source>
        <strain evidence="3">LA-IB0</strain>
        <tissue evidence="3">Leaf</tissue>
    </source>
</reference>
<keyword evidence="2" id="KW-1133">Transmembrane helix</keyword>
<protein>
    <submittedName>
        <fullName evidence="3">Uncharacterized protein</fullName>
    </submittedName>
</protein>
<keyword evidence="2" id="KW-0812">Transmembrane</keyword>
<accession>A0AAV6W2P8</accession>
<comment type="caution">
    <text evidence="3">The sequence shown here is derived from an EMBL/GenBank/DDBJ whole genome shotgun (WGS) entry which is preliminary data.</text>
</comment>
<feature type="compositionally biased region" description="Basic residues" evidence="1">
    <location>
        <begin position="827"/>
        <end position="840"/>
    </location>
</feature>
<name>A0AAV6W2P8_9LAMI</name>
<evidence type="ECO:0000313" key="4">
    <source>
        <dbReference type="Proteomes" id="UP000826271"/>
    </source>
</evidence>
<evidence type="ECO:0000313" key="3">
    <source>
        <dbReference type="EMBL" id="KAG8364558.1"/>
    </source>
</evidence>
<feature type="transmembrane region" description="Helical" evidence="2">
    <location>
        <begin position="756"/>
        <end position="778"/>
    </location>
</feature>
<gene>
    <name evidence="3" type="ORF">BUALT_Bualt18G0009600</name>
</gene>
<evidence type="ECO:0000256" key="1">
    <source>
        <dbReference type="SAM" id="MobiDB-lite"/>
    </source>
</evidence>